<dbReference type="PIRSF" id="PIRSF002131">
    <property type="entry name" value="Ribosomal_S11"/>
    <property type="match status" value="1"/>
</dbReference>
<dbReference type="InterPro" id="IPR018102">
    <property type="entry name" value="Ribosomal_uS11_CS"/>
</dbReference>
<dbReference type="SUPFAM" id="SSF53137">
    <property type="entry name" value="Translational machinery components"/>
    <property type="match status" value="1"/>
</dbReference>
<dbReference type="NCBIfam" id="NF003698">
    <property type="entry name" value="PRK05309.1"/>
    <property type="match status" value="1"/>
</dbReference>
<dbReference type="InterPro" id="IPR036967">
    <property type="entry name" value="Ribosomal_uS11_sf"/>
</dbReference>
<evidence type="ECO:0000256" key="7">
    <source>
        <dbReference type="HAMAP-Rule" id="MF_01310"/>
    </source>
</evidence>
<dbReference type="Proteomes" id="UP000229247">
    <property type="component" value="Unassembled WGS sequence"/>
</dbReference>
<evidence type="ECO:0000256" key="1">
    <source>
        <dbReference type="ARBA" id="ARBA00006194"/>
    </source>
</evidence>
<keyword evidence="2 7" id="KW-0699">rRNA-binding</keyword>
<dbReference type="EMBL" id="PEUE01000062">
    <property type="protein sequence ID" value="PIV38354.1"/>
    <property type="molecule type" value="Genomic_DNA"/>
</dbReference>
<dbReference type="Gene3D" id="3.30.420.80">
    <property type="entry name" value="Ribosomal protein S11"/>
    <property type="match status" value="1"/>
</dbReference>
<dbReference type="InterPro" id="IPR019981">
    <property type="entry name" value="Ribosomal_uS11_bac-type"/>
</dbReference>
<dbReference type="GO" id="GO:1990904">
    <property type="term" value="C:ribonucleoprotein complex"/>
    <property type="evidence" value="ECO:0007669"/>
    <property type="project" value="UniProtKB-KW"/>
</dbReference>
<comment type="subunit">
    <text evidence="7">Part of the 30S ribosomal subunit. Interacts with proteins S7 and S18. Binds to IF-3.</text>
</comment>
<comment type="similarity">
    <text evidence="1 7 8">Belongs to the universal ribosomal protein uS11 family.</text>
</comment>
<protein>
    <recommendedName>
        <fullName evidence="6 7">Small ribosomal subunit protein uS11</fullName>
    </recommendedName>
</protein>
<reference evidence="10" key="1">
    <citation type="submission" date="2017-09" db="EMBL/GenBank/DDBJ databases">
        <title>Depth-based differentiation of microbial function through sediment-hosted aquifers and enrichment of novel symbionts in the deep terrestrial subsurface.</title>
        <authorList>
            <person name="Probst A.J."/>
            <person name="Ladd B."/>
            <person name="Jarett J.K."/>
            <person name="Geller-Mcgrath D.E."/>
            <person name="Sieber C.M.K."/>
            <person name="Emerson J.B."/>
            <person name="Anantharaman K."/>
            <person name="Thomas B.C."/>
            <person name="Malmstrom R."/>
            <person name="Stieglmeier M."/>
            <person name="Klingl A."/>
            <person name="Woyke T."/>
            <person name="Ryan C.M."/>
            <person name="Banfield J.F."/>
        </authorList>
    </citation>
    <scope>NUCLEOTIDE SEQUENCE [LARGE SCALE GENOMIC DNA]</scope>
</reference>
<name>A0A2M7D5T2_9BACT</name>
<dbReference type="Pfam" id="PF00411">
    <property type="entry name" value="Ribosomal_S11"/>
    <property type="match status" value="1"/>
</dbReference>
<keyword evidence="4 7" id="KW-0689">Ribosomal protein</keyword>
<proteinExistence type="inferred from homology"/>
<evidence type="ECO:0000256" key="3">
    <source>
        <dbReference type="ARBA" id="ARBA00022884"/>
    </source>
</evidence>
<dbReference type="PROSITE" id="PS00054">
    <property type="entry name" value="RIBOSOMAL_S11"/>
    <property type="match status" value="1"/>
</dbReference>
<evidence type="ECO:0000313" key="10">
    <source>
        <dbReference type="Proteomes" id="UP000229247"/>
    </source>
</evidence>
<evidence type="ECO:0000256" key="2">
    <source>
        <dbReference type="ARBA" id="ARBA00022730"/>
    </source>
</evidence>
<dbReference type="HAMAP" id="MF_01310">
    <property type="entry name" value="Ribosomal_uS11"/>
    <property type="match status" value="1"/>
</dbReference>
<sequence>MSSRRVDKGRVYIQSTYNNTLITICDSQGNTLAWASAGALGFKGPKKATPYAASKTVEALMEKIRKINMRDIDIFVKGIGSGQEAAVRALAAQGMNILTIKNVTPIPHNGCRLPKVRRV</sequence>
<dbReference type="NCBIfam" id="TIGR03632">
    <property type="entry name" value="uS11_bact"/>
    <property type="match status" value="1"/>
</dbReference>
<keyword evidence="3 7" id="KW-0694">RNA-binding</keyword>
<organism evidence="9 10">
    <name type="scientific">Candidatus Portnoybacteria bacterium CG02_land_8_20_14_3_00_45_8</name>
    <dbReference type="NCBI Taxonomy" id="1974807"/>
    <lineage>
        <taxon>Bacteria</taxon>
        <taxon>Candidatus Portnoyibacteriota</taxon>
    </lineage>
</organism>
<comment type="function">
    <text evidence="7">Located on the platform of the 30S subunit, it bridges several disparate RNA helices of the 16S rRNA. Forms part of the Shine-Dalgarno cleft in the 70S ribosome.</text>
</comment>
<evidence type="ECO:0000313" key="9">
    <source>
        <dbReference type="EMBL" id="PIV38354.1"/>
    </source>
</evidence>
<accession>A0A2M7D5T2</accession>
<evidence type="ECO:0000256" key="8">
    <source>
        <dbReference type="RuleBase" id="RU003629"/>
    </source>
</evidence>
<dbReference type="GO" id="GO:0003735">
    <property type="term" value="F:structural constituent of ribosome"/>
    <property type="evidence" value="ECO:0007669"/>
    <property type="project" value="InterPro"/>
</dbReference>
<keyword evidence="5 7" id="KW-0687">Ribonucleoprotein</keyword>
<dbReference type="GO" id="GO:0005840">
    <property type="term" value="C:ribosome"/>
    <property type="evidence" value="ECO:0007669"/>
    <property type="project" value="UniProtKB-KW"/>
</dbReference>
<comment type="caution">
    <text evidence="9">The sequence shown here is derived from an EMBL/GenBank/DDBJ whole genome shotgun (WGS) entry which is preliminary data.</text>
</comment>
<dbReference type="GO" id="GO:0019843">
    <property type="term" value="F:rRNA binding"/>
    <property type="evidence" value="ECO:0007669"/>
    <property type="project" value="UniProtKB-UniRule"/>
</dbReference>
<evidence type="ECO:0000256" key="6">
    <source>
        <dbReference type="ARBA" id="ARBA00035160"/>
    </source>
</evidence>
<evidence type="ECO:0000256" key="4">
    <source>
        <dbReference type="ARBA" id="ARBA00022980"/>
    </source>
</evidence>
<gene>
    <name evidence="7" type="primary">rpsK</name>
    <name evidence="9" type="ORF">COS30_02560</name>
</gene>
<dbReference type="AlphaFoldDB" id="A0A2M7D5T2"/>
<dbReference type="InterPro" id="IPR001971">
    <property type="entry name" value="Ribosomal_uS11"/>
</dbReference>
<dbReference type="PANTHER" id="PTHR11759">
    <property type="entry name" value="40S RIBOSOMAL PROTEIN S14/30S RIBOSOMAL PROTEIN S11"/>
    <property type="match status" value="1"/>
</dbReference>
<dbReference type="GO" id="GO:0006412">
    <property type="term" value="P:translation"/>
    <property type="evidence" value="ECO:0007669"/>
    <property type="project" value="UniProtKB-UniRule"/>
</dbReference>
<evidence type="ECO:0000256" key="5">
    <source>
        <dbReference type="ARBA" id="ARBA00023274"/>
    </source>
</evidence>